<accession>G0QJY4</accession>
<dbReference type="InParanoid" id="G0QJY4"/>
<reference evidence="2 3" key="1">
    <citation type="submission" date="2011-07" db="EMBL/GenBank/DDBJ databases">
        <authorList>
            <person name="Coyne R."/>
            <person name="Brami D."/>
            <person name="Johnson J."/>
            <person name="Hostetler J."/>
            <person name="Hannick L."/>
            <person name="Clark T."/>
            <person name="Cassidy-Hanley D."/>
            <person name="Inman J."/>
        </authorList>
    </citation>
    <scope>NUCLEOTIDE SEQUENCE [LARGE SCALE GENOMIC DNA]</scope>
    <source>
        <strain evidence="2 3">G5</strain>
    </source>
</reference>
<name>G0QJY4_ICHMU</name>
<dbReference type="InterPro" id="IPR029040">
    <property type="entry name" value="RPABC4/Spt4"/>
</dbReference>
<sequence length="130" mass="15257">MDSNDDELLEEGFDESIGEENQGDQDDNYDDGQQSNETEYNTQVIVPDSYKQLKACIGCYLILTAEQVKIKQVLLFLQNNKIKKWKKMKDCPNCNDQYQQQTTKFQGLQCITDPKKSWLTYRMKKVKDIR</sequence>
<organism evidence="2 3">
    <name type="scientific">Ichthyophthirius multifiliis</name>
    <name type="common">White spot disease agent</name>
    <name type="synonym">Ich</name>
    <dbReference type="NCBI Taxonomy" id="5932"/>
    <lineage>
        <taxon>Eukaryota</taxon>
        <taxon>Sar</taxon>
        <taxon>Alveolata</taxon>
        <taxon>Ciliophora</taxon>
        <taxon>Intramacronucleata</taxon>
        <taxon>Oligohymenophorea</taxon>
        <taxon>Hymenostomatida</taxon>
        <taxon>Ophryoglenina</taxon>
        <taxon>Ichthyophthirius</taxon>
    </lineage>
</organism>
<dbReference type="RefSeq" id="XP_004039779.1">
    <property type="nucleotide sequence ID" value="XM_004039731.1"/>
</dbReference>
<dbReference type="AlphaFoldDB" id="G0QJY4"/>
<proteinExistence type="predicted"/>
<keyword evidence="3" id="KW-1185">Reference proteome</keyword>
<evidence type="ECO:0000256" key="1">
    <source>
        <dbReference type="SAM" id="MobiDB-lite"/>
    </source>
</evidence>
<dbReference type="SUPFAM" id="SSF63393">
    <property type="entry name" value="RNA polymerase subunits"/>
    <property type="match status" value="1"/>
</dbReference>
<dbReference type="EMBL" id="GL983108">
    <property type="protein sequence ID" value="EGR34475.1"/>
    <property type="molecule type" value="Genomic_DNA"/>
</dbReference>
<dbReference type="GeneID" id="14910668"/>
<dbReference type="InterPro" id="IPR038510">
    <property type="entry name" value="Spt4_sf"/>
</dbReference>
<protein>
    <submittedName>
        <fullName evidence="2">Uncharacterized protein</fullName>
    </submittedName>
</protein>
<dbReference type="eggNOG" id="ENOG502R2VV">
    <property type="taxonomic scope" value="Eukaryota"/>
</dbReference>
<feature type="compositionally biased region" description="Acidic residues" evidence="1">
    <location>
        <begin position="1"/>
        <end position="30"/>
    </location>
</feature>
<dbReference type="OMA" id="AYAVNIN"/>
<gene>
    <name evidence="2" type="ORF">IMG5_010440</name>
</gene>
<evidence type="ECO:0000313" key="3">
    <source>
        <dbReference type="Proteomes" id="UP000008983"/>
    </source>
</evidence>
<dbReference type="Gene3D" id="3.30.40.210">
    <property type="match status" value="1"/>
</dbReference>
<feature type="region of interest" description="Disordered" evidence="1">
    <location>
        <begin position="1"/>
        <end position="41"/>
    </location>
</feature>
<dbReference type="Proteomes" id="UP000008983">
    <property type="component" value="Unassembled WGS sequence"/>
</dbReference>
<feature type="non-terminal residue" evidence="2">
    <location>
        <position position="130"/>
    </location>
</feature>
<evidence type="ECO:0000313" key="2">
    <source>
        <dbReference type="EMBL" id="EGR34475.1"/>
    </source>
</evidence>